<accession>A0A2A4FRA2</accession>
<dbReference type="Gene3D" id="3.30.300.30">
    <property type="match status" value="1"/>
</dbReference>
<dbReference type="EMBL" id="NWUF01000038">
    <property type="protein sequence ID" value="PCE39978.1"/>
    <property type="molecule type" value="Genomic_DNA"/>
</dbReference>
<dbReference type="Proteomes" id="UP000218934">
    <property type="component" value="Unassembled WGS sequence"/>
</dbReference>
<gene>
    <name evidence="1" type="ORF">COO09_22530</name>
</gene>
<keyword evidence="2" id="KW-1185">Reference proteome</keyword>
<evidence type="ECO:0000313" key="2">
    <source>
        <dbReference type="Proteomes" id="UP000218934"/>
    </source>
</evidence>
<reference evidence="1 2" key="1">
    <citation type="submission" date="2017-09" db="EMBL/GenBank/DDBJ databases">
        <title>The Catabolism of 3,6-Dichlorosalicylic acid is Initiated by the Cytochrome P450 Monooxygenase DsmABC in Rhizorhabdus dicambivorans Ndbn-20.</title>
        <authorList>
            <person name="Na L."/>
        </authorList>
    </citation>
    <scope>NUCLEOTIDE SEQUENCE [LARGE SCALE GENOMIC DNA]</scope>
    <source>
        <strain evidence="1 2">Ndbn-20m</strain>
    </source>
</reference>
<organism evidence="1 2">
    <name type="scientific">Rhizorhabdus dicambivorans</name>
    <dbReference type="NCBI Taxonomy" id="1850238"/>
    <lineage>
        <taxon>Bacteria</taxon>
        <taxon>Pseudomonadati</taxon>
        <taxon>Pseudomonadota</taxon>
        <taxon>Alphaproteobacteria</taxon>
        <taxon>Sphingomonadales</taxon>
        <taxon>Sphingomonadaceae</taxon>
        <taxon>Rhizorhabdus</taxon>
    </lineage>
</organism>
<keyword evidence="1" id="KW-0436">Ligase</keyword>
<sequence length="33" mass="3805">YSFVDALPRNASGKILKRELRASFWNHSSRQIG</sequence>
<protein>
    <submittedName>
        <fullName evidence="1">Fatty-acid--CoA ligase</fullName>
    </submittedName>
</protein>
<dbReference type="SUPFAM" id="SSF56801">
    <property type="entry name" value="Acetyl-CoA synthetase-like"/>
    <property type="match status" value="1"/>
</dbReference>
<dbReference type="InterPro" id="IPR045851">
    <property type="entry name" value="AMP-bd_C_sf"/>
</dbReference>
<feature type="non-terminal residue" evidence="1">
    <location>
        <position position="1"/>
    </location>
</feature>
<dbReference type="AlphaFoldDB" id="A0A2A4FRA2"/>
<proteinExistence type="predicted"/>
<dbReference type="GO" id="GO:0016874">
    <property type="term" value="F:ligase activity"/>
    <property type="evidence" value="ECO:0007669"/>
    <property type="project" value="UniProtKB-KW"/>
</dbReference>
<name>A0A2A4FRA2_9SPHN</name>
<comment type="caution">
    <text evidence="1">The sequence shown here is derived from an EMBL/GenBank/DDBJ whole genome shotgun (WGS) entry which is preliminary data.</text>
</comment>
<evidence type="ECO:0000313" key="1">
    <source>
        <dbReference type="EMBL" id="PCE39978.1"/>
    </source>
</evidence>